<feature type="chain" id="PRO_5002902428" evidence="2">
    <location>
        <begin position="27"/>
        <end position="316"/>
    </location>
</feature>
<keyword evidence="1" id="KW-1133">Transmembrane helix</keyword>
<dbReference type="STRING" id="525245.HMPREF0044_1488"/>
<comment type="caution">
    <text evidence="3">The sequence shown here is derived from an EMBL/GenBank/DDBJ whole genome shotgun (WGS) entry which is preliminary data.</text>
</comment>
<dbReference type="EMBL" id="ACFG01000037">
    <property type="protein sequence ID" value="EEH63249.1"/>
    <property type="molecule type" value="Genomic_DNA"/>
</dbReference>
<name>C0W235_9ACTO</name>
<proteinExistence type="predicted"/>
<organism evidence="3 4">
    <name type="scientific">Gleimia coleocanis DSM 15436</name>
    <dbReference type="NCBI Taxonomy" id="525245"/>
    <lineage>
        <taxon>Bacteria</taxon>
        <taxon>Bacillati</taxon>
        <taxon>Actinomycetota</taxon>
        <taxon>Actinomycetes</taxon>
        <taxon>Actinomycetales</taxon>
        <taxon>Actinomycetaceae</taxon>
        <taxon>Gleimia</taxon>
    </lineage>
</organism>
<reference evidence="3 4" key="1">
    <citation type="submission" date="2009-01" db="EMBL/GenBank/DDBJ databases">
        <authorList>
            <person name="Qin X."/>
            <person name="Bachman B."/>
            <person name="Battles P."/>
            <person name="Bell A."/>
            <person name="Bess C."/>
            <person name="Bickham C."/>
            <person name="Chaboub L."/>
            <person name="Chen D."/>
            <person name="Coyle M."/>
            <person name="Deiros D.R."/>
            <person name="Dinh H."/>
            <person name="Forbes L."/>
            <person name="Fowler G."/>
            <person name="Francisco L."/>
            <person name="Fu Q."/>
            <person name="Gubbala S."/>
            <person name="Hale W."/>
            <person name="Han Y."/>
            <person name="Hemphill L."/>
            <person name="Highlander S.K."/>
            <person name="Hirani K."/>
            <person name="Hogues M."/>
            <person name="Jackson L."/>
            <person name="Jakkamsetti A."/>
            <person name="Javaid M."/>
            <person name="Jiang H."/>
            <person name="Korchina V."/>
            <person name="Kovar C."/>
            <person name="Lara F."/>
            <person name="Lee S."/>
            <person name="Mata R."/>
            <person name="Mathew T."/>
            <person name="Moen C."/>
            <person name="Morales K."/>
            <person name="Munidasa M."/>
            <person name="Nazareth L."/>
            <person name="Ngo R."/>
            <person name="Nguyen L."/>
            <person name="Okwuonu G."/>
            <person name="Ongeri F."/>
            <person name="Patil S."/>
            <person name="Petrosino J."/>
            <person name="Pham C."/>
            <person name="Pham P."/>
            <person name="Pu L.-L."/>
            <person name="Puazo M."/>
            <person name="Raj R."/>
            <person name="Reid J."/>
            <person name="Rouhana J."/>
            <person name="Saada N."/>
            <person name="Shang Y."/>
            <person name="Simmons D."/>
            <person name="Thornton R."/>
            <person name="Warren J."/>
            <person name="Weissenberger G."/>
            <person name="Zhang J."/>
            <person name="Zhang L."/>
            <person name="Zhou C."/>
            <person name="Zhu D."/>
            <person name="Muzny D."/>
            <person name="Worley K."/>
            <person name="Gibbs R."/>
        </authorList>
    </citation>
    <scope>NUCLEOTIDE SEQUENCE [LARGE SCALE GENOMIC DNA]</scope>
    <source>
        <strain evidence="3 4">DSM 15436</strain>
    </source>
</reference>
<keyword evidence="1" id="KW-0472">Membrane</keyword>
<dbReference type="AlphaFoldDB" id="C0W235"/>
<gene>
    <name evidence="3" type="ORF">HMPREF0044_1488</name>
</gene>
<keyword evidence="4" id="KW-1185">Reference proteome</keyword>
<evidence type="ECO:0000313" key="4">
    <source>
        <dbReference type="Proteomes" id="UP000010301"/>
    </source>
</evidence>
<evidence type="ECO:0000256" key="2">
    <source>
        <dbReference type="SAM" id="SignalP"/>
    </source>
</evidence>
<dbReference type="eggNOG" id="COG0803">
    <property type="taxonomic scope" value="Bacteria"/>
</dbReference>
<dbReference type="NCBIfam" id="NF038134">
    <property type="entry name" value="choice_anch_M"/>
    <property type="match status" value="1"/>
</dbReference>
<feature type="transmembrane region" description="Helical" evidence="1">
    <location>
        <begin position="280"/>
        <end position="300"/>
    </location>
</feature>
<evidence type="ECO:0000313" key="3">
    <source>
        <dbReference type="EMBL" id="EEH63249.1"/>
    </source>
</evidence>
<dbReference type="Proteomes" id="UP000010301">
    <property type="component" value="Unassembled WGS sequence"/>
</dbReference>
<protein>
    <submittedName>
        <fullName evidence="3">Actinobacterial surface-anchored domain protein</fullName>
    </submittedName>
</protein>
<accession>C0W235</accession>
<keyword evidence="1" id="KW-0812">Transmembrane</keyword>
<keyword evidence="2" id="KW-0732">Signal</keyword>
<dbReference type="NCBIfam" id="TIGR03769">
    <property type="entry name" value="P_ac_wall_RPT"/>
    <property type="match status" value="1"/>
</dbReference>
<dbReference type="RefSeq" id="WP_006546947.1">
    <property type="nucleotide sequence ID" value="NZ_DS999544.1"/>
</dbReference>
<dbReference type="OrthoDB" id="4424311at2"/>
<evidence type="ECO:0000256" key="1">
    <source>
        <dbReference type="SAM" id="Phobius"/>
    </source>
</evidence>
<dbReference type="HOGENOM" id="CLU_043007_0_1_11"/>
<feature type="signal peptide" evidence="2">
    <location>
        <begin position="1"/>
        <end position="26"/>
    </location>
</feature>
<sequence>MKLRKVATVVVVAALLAVGGLAPANAEVKDPNLEQTVSDSESYAPAGEQRVLTDGHVDLGPVYSSESGVLSLLARDDTAETPVWRDVNDVVFNVGDVAQQVLPEGDTYDFTGAAAGETVWALPQTQVAGVPWLGWNTQHPQLAQAVDRGVTFEFLGHQGDGDFTVFLQAGGFGEPQVLWTSAKSEAQSIWVDALTHTHANWVFTKPGVHLVKLRVKAALQDGKEVSAEGVLRFAVGNVKADEAFSAQWQGSAAESATAGDGASSESAVTVADTFSTVGRVTLGLSVGAVVLLAVLGFLFFRGRKAQAAVFSESQDS</sequence>
<dbReference type="InterPro" id="IPR022435">
    <property type="entry name" value="Surface-anchored_actinobac"/>
</dbReference>